<dbReference type="PANTHER" id="PTHR37610:SF40">
    <property type="entry name" value="OS01G0909600 PROTEIN"/>
    <property type="match status" value="1"/>
</dbReference>
<sequence length="318" mass="36535">MVNYSNTTPDVSPSGVGSRNEITSARIQTIEHSGIVMISAPLNSNNWLLWSRSVHIVLEGRDKLSFIDGSCARPAAGSVELRQWRITDLTVRTWILNSICKDIVNVFLYTSSTRGLWMELEAHYGECDDTLLYKSQREISSMPQGNMSVTTYYTKLKQLWDELVYLMPTAMCKCGKCERGCNKTKTDWVDGNQLIQFLMGLNKSFFYIRNQILVLERFSKVNKAYSMVLRIERRRQVNLEFAEAREISAVQVRTIEQRGNIEWYKDLNDQRRKNGNAGKAYVVADTEQHRPVDSINYASSDMITELMEALRIVQNKLS</sequence>
<gene>
    <name evidence="2" type="ORF">Slati_3429700</name>
</gene>
<proteinExistence type="predicted"/>
<reference evidence="2" key="1">
    <citation type="submission" date="2020-06" db="EMBL/GenBank/DDBJ databases">
        <authorList>
            <person name="Li T."/>
            <person name="Hu X."/>
            <person name="Zhang T."/>
            <person name="Song X."/>
            <person name="Zhang H."/>
            <person name="Dai N."/>
            <person name="Sheng W."/>
            <person name="Hou X."/>
            <person name="Wei L."/>
        </authorList>
    </citation>
    <scope>NUCLEOTIDE SEQUENCE</scope>
    <source>
        <strain evidence="2">KEN1</strain>
        <tissue evidence="2">Leaf</tissue>
    </source>
</reference>
<evidence type="ECO:0000259" key="1">
    <source>
        <dbReference type="Pfam" id="PF14244"/>
    </source>
</evidence>
<protein>
    <recommendedName>
        <fullName evidence="1">Retrotransposon Copia-like N-terminal domain-containing protein</fullName>
    </recommendedName>
</protein>
<organism evidence="2">
    <name type="scientific">Sesamum latifolium</name>
    <dbReference type="NCBI Taxonomy" id="2727402"/>
    <lineage>
        <taxon>Eukaryota</taxon>
        <taxon>Viridiplantae</taxon>
        <taxon>Streptophyta</taxon>
        <taxon>Embryophyta</taxon>
        <taxon>Tracheophyta</taxon>
        <taxon>Spermatophyta</taxon>
        <taxon>Magnoliopsida</taxon>
        <taxon>eudicotyledons</taxon>
        <taxon>Gunneridae</taxon>
        <taxon>Pentapetalae</taxon>
        <taxon>asterids</taxon>
        <taxon>lamiids</taxon>
        <taxon>Lamiales</taxon>
        <taxon>Pedaliaceae</taxon>
        <taxon>Sesamum</taxon>
    </lineage>
</organism>
<accession>A0AAW2UFP2</accession>
<reference evidence="2" key="2">
    <citation type="journal article" date="2024" name="Plant">
        <title>Genomic evolution and insights into agronomic trait innovations of Sesamum species.</title>
        <authorList>
            <person name="Miao H."/>
            <person name="Wang L."/>
            <person name="Qu L."/>
            <person name="Liu H."/>
            <person name="Sun Y."/>
            <person name="Le M."/>
            <person name="Wang Q."/>
            <person name="Wei S."/>
            <person name="Zheng Y."/>
            <person name="Lin W."/>
            <person name="Duan Y."/>
            <person name="Cao H."/>
            <person name="Xiong S."/>
            <person name="Wang X."/>
            <person name="Wei L."/>
            <person name="Li C."/>
            <person name="Ma Q."/>
            <person name="Ju M."/>
            <person name="Zhao R."/>
            <person name="Li G."/>
            <person name="Mu C."/>
            <person name="Tian Q."/>
            <person name="Mei H."/>
            <person name="Zhang T."/>
            <person name="Gao T."/>
            <person name="Zhang H."/>
        </authorList>
    </citation>
    <scope>NUCLEOTIDE SEQUENCE</scope>
    <source>
        <strain evidence="2">KEN1</strain>
    </source>
</reference>
<dbReference type="Pfam" id="PF14244">
    <property type="entry name" value="Retrotran_gag_3"/>
    <property type="match status" value="1"/>
</dbReference>
<feature type="domain" description="Retrotransposon Copia-like N-terminal" evidence="1">
    <location>
        <begin position="31"/>
        <end position="75"/>
    </location>
</feature>
<dbReference type="AlphaFoldDB" id="A0AAW2UFP2"/>
<comment type="caution">
    <text evidence="2">The sequence shown here is derived from an EMBL/GenBank/DDBJ whole genome shotgun (WGS) entry which is preliminary data.</text>
</comment>
<name>A0AAW2UFP2_9LAMI</name>
<dbReference type="PANTHER" id="PTHR37610">
    <property type="entry name" value="CCHC-TYPE DOMAIN-CONTAINING PROTEIN"/>
    <property type="match status" value="1"/>
</dbReference>
<dbReference type="InterPro" id="IPR029472">
    <property type="entry name" value="Copia-like_N"/>
</dbReference>
<dbReference type="EMBL" id="JACGWN010000012">
    <property type="protein sequence ID" value="KAL0415978.1"/>
    <property type="molecule type" value="Genomic_DNA"/>
</dbReference>
<evidence type="ECO:0000313" key="2">
    <source>
        <dbReference type="EMBL" id="KAL0415978.1"/>
    </source>
</evidence>